<feature type="non-terminal residue" evidence="1">
    <location>
        <position position="102"/>
    </location>
</feature>
<reference evidence="1" key="1">
    <citation type="journal article" date="2015" name="Nature">
        <title>Complex archaea that bridge the gap between prokaryotes and eukaryotes.</title>
        <authorList>
            <person name="Spang A."/>
            <person name="Saw J.H."/>
            <person name="Jorgensen S.L."/>
            <person name="Zaremba-Niedzwiedzka K."/>
            <person name="Martijn J."/>
            <person name="Lind A.E."/>
            <person name="van Eijk R."/>
            <person name="Schleper C."/>
            <person name="Guy L."/>
            <person name="Ettema T.J."/>
        </authorList>
    </citation>
    <scope>NUCLEOTIDE SEQUENCE</scope>
</reference>
<accession>A0A0F8YBI5</accession>
<organism evidence="1">
    <name type="scientific">marine sediment metagenome</name>
    <dbReference type="NCBI Taxonomy" id="412755"/>
    <lineage>
        <taxon>unclassified sequences</taxon>
        <taxon>metagenomes</taxon>
        <taxon>ecological metagenomes</taxon>
    </lineage>
</organism>
<proteinExistence type="predicted"/>
<sequence>MSTLTRSTKKWTKKEVLNKMCDVYTPIFIACWPKFRKKMTVVEMVEHGKKLIEEEKFTIQFLENGEKVDAPLDYWHLDQLILYLNNDVWGYIPLCEYNAVLV</sequence>
<evidence type="ECO:0000313" key="1">
    <source>
        <dbReference type="EMBL" id="KKK78827.1"/>
    </source>
</evidence>
<dbReference type="EMBL" id="LAZR01054309">
    <property type="protein sequence ID" value="KKK78827.1"/>
    <property type="molecule type" value="Genomic_DNA"/>
</dbReference>
<comment type="caution">
    <text evidence="1">The sequence shown here is derived from an EMBL/GenBank/DDBJ whole genome shotgun (WGS) entry which is preliminary data.</text>
</comment>
<gene>
    <name evidence="1" type="ORF">LCGC14_2839650</name>
</gene>
<name>A0A0F8YBI5_9ZZZZ</name>
<protein>
    <submittedName>
        <fullName evidence="1">Uncharacterized protein</fullName>
    </submittedName>
</protein>
<dbReference type="AlphaFoldDB" id="A0A0F8YBI5"/>